<sequence>MAIQYVSHADETERRARIQRIQNSIAEAPKVQDVMLRISHDLNKDKGHGFNYNFQQNEKSVHARLGKAPGASLPDHVIESGYESEKSVGQSSSSNLQVQGATVFSVGISPHVFIGNQGSKKRNRNRPPAWVRRTRTNVNSTSLKESKDLESSQDSMGKRKATSSTAGEIRPEKPQRLIGTSELASPSLSNVRYEQSDTASRELPHHRVFMTLFHSQDQVKVAMNCSYQILTEARRPKLTKTTQRIRWPGLILLSKNVVKQLEERFIYFRWSLDECLAEGPKLDRSFGNDEWFRLFPRSQREYRTMRASDHRPIRVDFIYEPDDRGKGRFYFDQRLLSKAGIEKIVERGWNATPPDGNTSLTDRINSCRSALAKWKRTQNMNAQTGLPLLERGLSQNFVFLNMHHLVACIKSKNCSIQLQQSIPWVLWQIWKARNVLVFEKIRMDPASILRKAEEESNIWFELNFPDSSSSAPSNSLGTITPSWKAPADDILKCNLAASWSESSRKSGAS</sequence>
<dbReference type="AlphaFoldDB" id="A0A8S9PF16"/>
<comment type="caution">
    <text evidence="2">The sequence shown here is derived from an EMBL/GenBank/DDBJ whole genome shotgun (WGS) entry which is preliminary data.</text>
</comment>
<evidence type="ECO:0000313" key="3">
    <source>
        <dbReference type="Proteomes" id="UP000712600"/>
    </source>
</evidence>
<reference evidence="2" key="1">
    <citation type="submission" date="2019-12" db="EMBL/GenBank/DDBJ databases">
        <title>Genome sequencing and annotation of Brassica cretica.</title>
        <authorList>
            <person name="Studholme D.J."/>
            <person name="Sarris P."/>
        </authorList>
    </citation>
    <scope>NUCLEOTIDE SEQUENCE</scope>
    <source>
        <strain evidence="2">PFS-109/04</strain>
        <tissue evidence="2">Leaf</tissue>
    </source>
</reference>
<organism evidence="2 3">
    <name type="scientific">Brassica cretica</name>
    <name type="common">Mustard</name>
    <dbReference type="NCBI Taxonomy" id="69181"/>
    <lineage>
        <taxon>Eukaryota</taxon>
        <taxon>Viridiplantae</taxon>
        <taxon>Streptophyta</taxon>
        <taxon>Embryophyta</taxon>
        <taxon>Tracheophyta</taxon>
        <taxon>Spermatophyta</taxon>
        <taxon>Magnoliopsida</taxon>
        <taxon>eudicotyledons</taxon>
        <taxon>Gunneridae</taxon>
        <taxon>Pentapetalae</taxon>
        <taxon>rosids</taxon>
        <taxon>malvids</taxon>
        <taxon>Brassicales</taxon>
        <taxon>Brassicaceae</taxon>
        <taxon>Brassiceae</taxon>
        <taxon>Brassica</taxon>
    </lineage>
</organism>
<protein>
    <submittedName>
        <fullName evidence="2">Uncharacterized protein</fullName>
    </submittedName>
</protein>
<evidence type="ECO:0000313" key="2">
    <source>
        <dbReference type="EMBL" id="KAF3513785.1"/>
    </source>
</evidence>
<gene>
    <name evidence="2" type="ORF">F2Q69_00005171</name>
</gene>
<accession>A0A8S9PF16</accession>
<dbReference type="EMBL" id="QGKX02001521">
    <property type="protein sequence ID" value="KAF3513785.1"/>
    <property type="molecule type" value="Genomic_DNA"/>
</dbReference>
<proteinExistence type="predicted"/>
<name>A0A8S9PF16_BRACR</name>
<feature type="region of interest" description="Disordered" evidence="1">
    <location>
        <begin position="114"/>
        <end position="181"/>
    </location>
</feature>
<dbReference type="Proteomes" id="UP000712600">
    <property type="component" value="Unassembled WGS sequence"/>
</dbReference>
<evidence type="ECO:0000256" key="1">
    <source>
        <dbReference type="SAM" id="MobiDB-lite"/>
    </source>
</evidence>